<organism evidence="5 6">
    <name type="scientific">Mytilus galloprovincialis</name>
    <name type="common">Mediterranean mussel</name>
    <dbReference type="NCBI Taxonomy" id="29158"/>
    <lineage>
        <taxon>Eukaryota</taxon>
        <taxon>Metazoa</taxon>
        <taxon>Spiralia</taxon>
        <taxon>Lophotrochozoa</taxon>
        <taxon>Mollusca</taxon>
        <taxon>Bivalvia</taxon>
        <taxon>Autobranchia</taxon>
        <taxon>Pteriomorphia</taxon>
        <taxon>Mytilida</taxon>
        <taxon>Mytiloidea</taxon>
        <taxon>Mytilidae</taxon>
        <taxon>Mytilinae</taxon>
        <taxon>Mytilus</taxon>
    </lineage>
</organism>
<evidence type="ECO:0000313" key="6">
    <source>
        <dbReference type="Proteomes" id="UP000596742"/>
    </source>
</evidence>
<dbReference type="OrthoDB" id="194358at2759"/>
<feature type="repeat" description="ANK" evidence="3">
    <location>
        <begin position="203"/>
        <end position="228"/>
    </location>
</feature>
<feature type="repeat" description="ANK" evidence="3">
    <location>
        <begin position="272"/>
        <end position="304"/>
    </location>
</feature>
<dbReference type="Pfam" id="PF12796">
    <property type="entry name" value="Ank_2"/>
    <property type="match status" value="2"/>
</dbReference>
<dbReference type="Proteomes" id="UP000596742">
    <property type="component" value="Unassembled WGS sequence"/>
</dbReference>
<evidence type="ECO:0000256" key="1">
    <source>
        <dbReference type="ARBA" id="ARBA00022737"/>
    </source>
</evidence>
<dbReference type="InterPro" id="IPR036770">
    <property type="entry name" value="Ankyrin_rpt-contain_sf"/>
</dbReference>
<accession>A0A8B6HK87</accession>
<evidence type="ECO:0000313" key="5">
    <source>
        <dbReference type="EMBL" id="VDI79954.1"/>
    </source>
</evidence>
<dbReference type="PROSITE" id="PS50088">
    <property type="entry name" value="ANK_REPEAT"/>
    <property type="match status" value="5"/>
</dbReference>
<evidence type="ECO:0000256" key="3">
    <source>
        <dbReference type="PROSITE-ProRule" id="PRU00023"/>
    </source>
</evidence>
<feature type="repeat" description="ANK" evidence="3">
    <location>
        <begin position="338"/>
        <end position="370"/>
    </location>
</feature>
<dbReference type="InterPro" id="IPR002110">
    <property type="entry name" value="Ankyrin_rpt"/>
</dbReference>
<dbReference type="EMBL" id="UYJE01010124">
    <property type="protein sequence ID" value="VDI79954.1"/>
    <property type="molecule type" value="Genomic_DNA"/>
</dbReference>
<dbReference type="Gene3D" id="1.25.40.20">
    <property type="entry name" value="Ankyrin repeat-containing domain"/>
    <property type="match status" value="3"/>
</dbReference>
<dbReference type="InterPro" id="IPR051637">
    <property type="entry name" value="Ank_repeat_dom-contain_49"/>
</dbReference>
<dbReference type="Pfam" id="PF18738">
    <property type="entry name" value="HEPN_DZIP3"/>
    <property type="match status" value="1"/>
</dbReference>
<keyword evidence="2 3" id="KW-0040">ANK repeat</keyword>
<dbReference type="InterPro" id="IPR041249">
    <property type="entry name" value="HEPN_DZIP3"/>
</dbReference>
<feature type="repeat" description="ANK" evidence="3">
    <location>
        <begin position="305"/>
        <end position="337"/>
    </location>
</feature>
<dbReference type="PANTHER" id="PTHR24180">
    <property type="entry name" value="CYCLIN-DEPENDENT KINASE INHIBITOR 2C-RELATED"/>
    <property type="match status" value="1"/>
</dbReference>
<sequence length="399" mass="44611">MASSRRSKEEENFLNVTFMVFKHSRQALRCIVDREISPVKLQNVVLIHMNKLGRLSPTQQKILKPPQGVELRSEHLDITLMTCLLRHIVKMNIHDHVVPVRTDHSDEAAVSTIKFYRNKIAHATDHSFSDSEFNKICDDVIKAVKKLNPTIGAELESFRQAEHPTRNHLEFSTSLFDACHEGNKSLVEVLIQEGVPVNEANHSGFTPLHIASHEGHTNVVELLLSKGATEVVNKGNENGSSPLHLASHEGHIEIVELLLQNGANVHQVNNLKTSTPLHLAVHENHKDVVELLLKSGAKVNEQNKNGSTALHLASYNGHTEITQLLFENGADVNQCKSDNRSPLHLACREGRVDIVRLLCEHKACVDQKDNDGRTALFYAEKYKRSEIIEILQQASNPAV</sequence>
<dbReference type="SMART" id="SM00248">
    <property type="entry name" value="ANK"/>
    <property type="match status" value="7"/>
</dbReference>
<gene>
    <name evidence="5" type="ORF">MGAL_10B029023</name>
</gene>
<keyword evidence="1" id="KW-0677">Repeat</keyword>
<name>A0A8B6HK87_MYTGA</name>
<dbReference type="Pfam" id="PF00023">
    <property type="entry name" value="Ank"/>
    <property type="match status" value="1"/>
</dbReference>
<feature type="repeat" description="ANK" evidence="3">
    <location>
        <begin position="238"/>
        <end position="270"/>
    </location>
</feature>
<protein>
    <recommendedName>
        <fullName evidence="4">DZIP3-like HEPN domain-containing protein</fullName>
    </recommendedName>
</protein>
<dbReference type="PRINTS" id="PR01415">
    <property type="entry name" value="ANKYRIN"/>
</dbReference>
<keyword evidence="6" id="KW-1185">Reference proteome</keyword>
<dbReference type="PROSITE" id="PS50297">
    <property type="entry name" value="ANK_REP_REGION"/>
    <property type="match status" value="5"/>
</dbReference>
<dbReference type="SUPFAM" id="SSF48403">
    <property type="entry name" value="Ankyrin repeat"/>
    <property type="match status" value="1"/>
</dbReference>
<dbReference type="PANTHER" id="PTHR24180:SF45">
    <property type="entry name" value="POLY [ADP-RIBOSE] POLYMERASE TANKYRASE"/>
    <property type="match status" value="1"/>
</dbReference>
<feature type="domain" description="DZIP3-like HEPN" evidence="4">
    <location>
        <begin position="47"/>
        <end position="150"/>
    </location>
</feature>
<evidence type="ECO:0000256" key="2">
    <source>
        <dbReference type="ARBA" id="ARBA00023043"/>
    </source>
</evidence>
<proteinExistence type="predicted"/>
<comment type="caution">
    <text evidence="5">The sequence shown here is derived from an EMBL/GenBank/DDBJ whole genome shotgun (WGS) entry which is preliminary data.</text>
</comment>
<dbReference type="AlphaFoldDB" id="A0A8B6HK87"/>
<evidence type="ECO:0000259" key="4">
    <source>
        <dbReference type="Pfam" id="PF18738"/>
    </source>
</evidence>
<reference evidence="5" key="1">
    <citation type="submission" date="2018-11" db="EMBL/GenBank/DDBJ databases">
        <authorList>
            <person name="Alioto T."/>
            <person name="Alioto T."/>
        </authorList>
    </citation>
    <scope>NUCLEOTIDE SEQUENCE</scope>
</reference>